<evidence type="ECO:0000313" key="3">
    <source>
        <dbReference type="Proteomes" id="UP000243081"/>
    </source>
</evidence>
<protein>
    <submittedName>
        <fullName evidence="2">Uncharacterized protein</fullName>
    </submittedName>
</protein>
<sequence length="151" mass="16746">MISSLVSLLALAPATLVYGVEFHGVWNVQRLRQDCSQAGCNQEFYINGERLIDADPFVNRRTFDAFCGGLGLGGQWKECRSLNPYTPAGGGGFAKMSDWNETSNTAEVWFTWLSPNGAKTVNETGRMVVEPYVVWDVASCRQMIIVSRENV</sequence>
<dbReference type="OrthoDB" id="4869779at2759"/>
<keyword evidence="1" id="KW-0732">Signal</keyword>
<name>A0A179IU51_CORDF</name>
<feature type="signal peptide" evidence="1">
    <location>
        <begin position="1"/>
        <end position="19"/>
    </location>
</feature>
<keyword evidence="3" id="KW-1185">Reference proteome</keyword>
<evidence type="ECO:0000313" key="2">
    <source>
        <dbReference type="EMBL" id="OAR05935.1"/>
    </source>
</evidence>
<dbReference type="Proteomes" id="UP000243081">
    <property type="component" value="Unassembled WGS sequence"/>
</dbReference>
<gene>
    <name evidence="2" type="ORF">LLEC1_03701</name>
</gene>
<organism evidence="2 3">
    <name type="scientific">Cordyceps confragosa</name>
    <name type="common">Lecanicillium lecanii</name>
    <dbReference type="NCBI Taxonomy" id="2714763"/>
    <lineage>
        <taxon>Eukaryota</taxon>
        <taxon>Fungi</taxon>
        <taxon>Dikarya</taxon>
        <taxon>Ascomycota</taxon>
        <taxon>Pezizomycotina</taxon>
        <taxon>Sordariomycetes</taxon>
        <taxon>Hypocreomycetidae</taxon>
        <taxon>Hypocreales</taxon>
        <taxon>Cordycipitaceae</taxon>
        <taxon>Akanthomyces</taxon>
    </lineage>
</organism>
<comment type="caution">
    <text evidence="2">The sequence shown here is derived from an EMBL/GenBank/DDBJ whole genome shotgun (WGS) entry which is preliminary data.</text>
</comment>
<dbReference type="AlphaFoldDB" id="A0A179IU51"/>
<proteinExistence type="predicted"/>
<reference evidence="2 3" key="1">
    <citation type="submission" date="2016-03" db="EMBL/GenBank/DDBJ databases">
        <title>Fine-scale spatial genetic structure of a fungal parasite of coffee scale insects.</title>
        <authorList>
            <person name="Jackson D."/>
            <person name="Zemenick K.A."/>
            <person name="Malloure B."/>
            <person name="Quandt C.A."/>
            <person name="James T.Y."/>
        </authorList>
    </citation>
    <scope>NUCLEOTIDE SEQUENCE [LARGE SCALE GENOMIC DNA]</scope>
    <source>
        <strain evidence="2 3">UM487</strain>
    </source>
</reference>
<evidence type="ECO:0000256" key="1">
    <source>
        <dbReference type="SAM" id="SignalP"/>
    </source>
</evidence>
<dbReference type="EMBL" id="LUKN01000022">
    <property type="protein sequence ID" value="OAR05935.1"/>
    <property type="molecule type" value="Genomic_DNA"/>
</dbReference>
<accession>A0A179IU51</accession>
<dbReference type="OMA" id="WIFREDG"/>
<feature type="chain" id="PRO_5008104660" evidence="1">
    <location>
        <begin position="20"/>
        <end position="151"/>
    </location>
</feature>